<organism evidence="2 3">
    <name type="scientific">Actinidia rufa</name>
    <dbReference type="NCBI Taxonomy" id="165716"/>
    <lineage>
        <taxon>Eukaryota</taxon>
        <taxon>Viridiplantae</taxon>
        <taxon>Streptophyta</taxon>
        <taxon>Embryophyta</taxon>
        <taxon>Tracheophyta</taxon>
        <taxon>Spermatophyta</taxon>
        <taxon>Magnoliopsida</taxon>
        <taxon>eudicotyledons</taxon>
        <taxon>Gunneridae</taxon>
        <taxon>Pentapetalae</taxon>
        <taxon>asterids</taxon>
        <taxon>Ericales</taxon>
        <taxon>Actinidiaceae</taxon>
        <taxon>Actinidia</taxon>
    </lineage>
</organism>
<evidence type="ECO:0000256" key="1">
    <source>
        <dbReference type="SAM" id="MobiDB-lite"/>
    </source>
</evidence>
<dbReference type="AlphaFoldDB" id="A0A7J0EI74"/>
<protein>
    <submittedName>
        <fullName evidence="2">Uncharacterized protein</fullName>
    </submittedName>
</protein>
<name>A0A7J0EI74_9ERIC</name>
<evidence type="ECO:0000313" key="2">
    <source>
        <dbReference type="EMBL" id="GFY86080.1"/>
    </source>
</evidence>
<evidence type="ECO:0000313" key="3">
    <source>
        <dbReference type="Proteomes" id="UP000585474"/>
    </source>
</evidence>
<proteinExistence type="predicted"/>
<accession>A0A7J0EI74</accession>
<feature type="region of interest" description="Disordered" evidence="1">
    <location>
        <begin position="119"/>
        <end position="143"/>
    </location>
</feature>
<dbReference type="EMBL" id="BJWL01000004">
    <property type="protein sequence ID" value="GFY86080.1"/>
    <property type="molecule type" value="Genomic_DNA"/>
</dbReference>
<dbReference type="Proteomes" id="UP000585474">
    <property type="component" value="Unassembled WGS sequence"/>
</dbReference>
<comment type="caution">
    <text evidence="2">The sequence shown here is derived from an EMBL/GenBank/DDBJ whole genome shotgun (WGS) entry which is preliminary data.</text>
</comment>
<gene>
    <name evidence="2" type="ORF">Acr_04g0008180</name>
</gene>
<reference evidence="2 3" key="1">
    <citation type="submission" date="2019-07" db="EMBL/GenBank/DDBJ databases">
        <title>De Novo Assembly of kiwifruit Actinidia rufa.</title>
        <authorList>
            <person name="Sugita-Konishi S."/>
            <person name="Sato K."/>
            <person name="Mori E."/>
            <person name="Abe Y."/>
            <person name="Kisaki G."/>
            <person name="Hamano K."/>
            <person name="Suezawa K."/>
            <person name="Otani M."/>
            <person name="Fukuda T."/>
            <person name="Manabe T."/>
            <person name="Gomi K."/>
            <person name="Tabuchi M."/>
            <person name="Akimitsu K."/>
            <person name="Kataoka I."/>
        </authorList>
    </citation>
    <scope>NUCLEOTIDE SEQUENCE [LARGE SCALE GENOMIC DNA]</scope>
    <source>
        <strain evidence="3">cv. Fuchu</strain>
    </source>
</reference>
<keyword evidence="3" id="KW-1185">Reference proteome</keyword>
<sequence length="143" mass="15407">MIDSGLARAGVSADLSLWSKLDGPLRRGLVQTLPNIAIVRAKAIVTSELSLFSKIEGITTIEFGKVATTSGDSDGCQETKVRPLPNGTSMPSETEKVICMINSTTEMRRYKVKTSSCQVNDSHNQAHAKGTSPKIPDVILPRH</sequence>